<feature type="transmembrane region" description="Helical" evidence="1">
    <location>
        <begin position="20"/>
        <end position="43"/>
    </location>
</feature>
<sequence length="53" mass="5839">MMNEITNALKILVELDVTFLIFITTTFGLAVAALALYVVLKVVTSQTKGNRRP</sequence>
<reference evidence="2 3" key="1">
    <citation type="submission" date="2023-08" db="EMBL/GenBank/DDBJ databases">
        <authorList>
            <person name="Joshi A."/>
            <person name="Thite S."/>
        </authorList>
    </citation>
    <scope>NUCLEOTIDE SEQUENCE [LARGE SCALE GENOMIC DNA]</scope>
    <source>
        <strain evidence="2 3">AC40</strain>
    </source>
</reference>
<comment type="caution">
    <text evidence="2">The sequence shown here is derived from an EMBL/GenBank/DDBJ whole genome shotgun (WGS) entry which is preliminary data.</text>
</comment>
<evidence type="ECO:0000313" key="3">
    <source>
        <dbReference type="Proteomes" id="UP001231616"/>
    </source>
</evidence>
<dbReference type="EMBL" id="JAUZVZ010000006">
    <property type="protein sequence ID" value="MDP4535591.1"/>
    <property type="molecule type" value="Genomic_DNA"/>
</dbReference>
<gene>
    <name evidence="2" type="ORF">Q3O60_05280</name>
</gene>
<organism evidence="2 3">
    <name type="scientific">Alkalimonas collagenimarina</name>
    <dbReference type="NCBI Taxonomy" id="400390"/>
    <lineage>
        <taxon>Bacteria</taxon>
        <taxon>Pseudomonadati</taxon>
        <taxon>Pseudomonadota</taxon>
        <taxon>Gammaproteobacteria</taxon>
        <taxon>Alkalimonas</taxon>
    </lineage>
</organism>
<evidence type="ECO:0000313" key="2">
    <source>
        <dbReference type="EMBL" id="MDP4535591.1"/>
    </source>
</evidence>
<evidence type="ECO:0008006" key="4">
    <source>
        <dbReference type="Google" id="ProtNLM"/>
    </source>
</evidence>
<keyword evidence="1" id="KW-0472">Membrane</keyword>
<evidence type="ECO:0000256" key="1">
    <source>
        <dbReference type="SAM" id="Phobius"/>
    </source>
</evidence>
<proteinExistence type="predicted"/>
<keyword evidence="3" id="KW-1185">Reference proteome</keyword>
<dbReference type="RefSeq" id="WP_305892859.1">
    <property type="nucleotide sequence ID" value="NZ_JAUZVZ010000006.1"/>
</dbReference>
<name>A0ABT9GX08_9GAMM</name>
<accession>A0ABT9GX08</accession>
<keyword evidence="1" id="KW-0812">Transmembrane</keyword>
<keyword evidence="1" id="KW-1133">Transmembrane helix</keyword>
<protein>
    <recommendedName>
        <fullName evidence="4">Oxaloacetate decarboxylase, gamma chain</fullName>
    </recommendedName>
</protein>
<dbReference type="Proteomes" id="UP001231616">
    <property type="component" value="Unassembled WGS sequence"/>
</dbReference>